<sequence>MSLLSLPPELIRDILHNLDPTSFYNCLQTAKIFRQHALASTSLLHDQLARIPGQRILSDSIRRDAKALIKLFGKRATQHLFHDVARTADVHVWEAERCVDRKLSGILRWTWLEYNWGRIRLPAQVKATEDTLLLCEVKEKAGLINLYGIREGSPRLEHCISTDQFSRYLYPPSENVPTEYKIFKIAPLYAFDDVLNPCLQIALLYGPNHDSRDEESMPWKLFHLALDPKLQGARILNIYTIVPHDGDVFMDMAFAVDGRPIIAWSSSKSDPYPSLCFHHRVTIYSKEGFDDDPLSTNHHSVKLTMLSTLEADKPLLNLTKISVAGRYVHLLAADSTIPALTTKLLADRTLTEFSRRVPHLPNILEAFPGRTLAPSPLAIHHHHSVQIADLNNGNPTCVNTALQLAITRAGRFDPRKRKGAFLIKSLQYPNECHPWALTEDYPNLNHVFVAELAGLPDLYNLSSLGLVVATSPHAHRIAIASWRTLLIYSLDPRAFLDPVFSLSQLVPTTHDTDNADKDKRAGVPGDYAFIEGCGWQFYGNCGRRGECVVLEPVRVECRGVVYGLEWGGEEGFV</sequence>
<gene>
    <name evidence="2" type="ORF">CC80DRAFT_537385</name>
</gene>
<accession>A0A6A5TLC9</accession>
<dbReference type="Proteomes" id="UP000800035">
    <property type="component" value="Unassembled WGS sequence"/>
</dbReference>
<reference evidence="2" key="1">
    <citation type="journal article" date="2020" name="Stud. Mycol.">
        <title>101 Dothideomycetes genomes: a test case for predicting lifestyles and emergence of pathogens.</title>
        <authorList>
            <person name="Haridas S."/>
            <person name="Albert R."/>
            <person name="Binder M."/>
            <person name="Bloem J."/>
            <person name="Labutti K."/>
            <person name="Salamov A."/>
            <person name="Andreopoulos B."/>
            <person name="Baker S."/>
            <person name="Barry K."/>
            <person name="Bills G."/>
            <person name="Bluhm B."/>
            <person name="Cannon C."/>
            <person name="Castanera R."/>
            <person name="Culley D."/>
            <person name="Daum C."/>
            <person name="Ezra D."/>
            <person name="Gonzalez J."/>
            <person name="Henrissat B."/>
            <person name="Kuo A."/>
            <person name="Liang C."/>
            <person name="Lipzen A."/>
            <person name="Lutzoni F."/>
            <person name="Magnuson J."/>
            <person name="Mondo S."/>
            <person name="Nolan M."/>
            <person name="Ohm R."/>
            <person name="Pangilinan J."/>
            <person name="Park H.-J."/>
            <person name="Ramirez L."/>
            <person name="Alfaro M."/>
            <person name="Sun H."/>
            <person name="Tritt A."/>
            <person name="Yoshinaga Y."/>
            <person name="Zwiers L.-H."/>
            <person name="Turgeon B."/>
            <person name="Goodwin S."/>
            <person name="Spatafora J."/>
            <person name="Crous P."/>
            <person name="Grigoriev I."/>
        </authorList>
    </citation>
    <scope>NUCLEOTIDE SEQUENCE</scope>
    <source>
        <strain evidence="2">CBS 675.92</strain>
    </source>
</reference>
<organism evidence="2 3">
    <name type="scientific">Byssothecium circinans</name>
    <dbReference type="NCBI Taxonomy" id="147558"/>
    <lineage>
        <taxon>Eukaryota</taxon>
        <taxon>Fungi</taxon>
        <taxon>Dikarya</taxon>
        <taxon>Ascomycota</taxon>
        <taxon>Pezizomycotina</taxon>
        <taxon>Dothideomycetes</taxon>
        <taxon>Pleosporomycetidae</taxon>
        <taxon>Pleosporales</taxon>
        <taxon>Massarineae</taxon>
        <taxon>Massarinaceae</taxon>
        <taxon>Byssothecium</taxon>
    </lineage>
</organism>
<dbReference type="InterPro" id="IPR001810">
    <property type="entry name" value="F-box_dom"/>
</dbReference>
<dbReference type="AlphaFoldDB" id="A0A6A5TLC9"/>
<dbReference type="CDD" id="cd09917">
    <property type="entry name" value="F-box_SF"/>
    <property type="match status" value="1"/>
</dbReference>
<evidence type="ECO:0000313" key="3">
    <source>
        <dbReference type="Proteomes" id="UP000800035"/>
    </source>
</evidence>
<dbReference type="OrthoDB" id="6058203at2759"/>
<dbReference type="PROSITE" id="PS50181">
    <property type="entry name" value="FBOX"/>
    <property type="match status" value="1"/>
</dbReference>
<proteinExistence type="predicted"/>
<keyword evidence="3" id="KW-1185">Reference proteome</keyword>
<evidence type="ECO:0000313" key="2">
    <source>
        <dbReference type="EMBL" id="KAF1953491.1"/>
    </source>
</evidence>
<dbReference type="InterPro" id="IPR036047">
    <property type="entry name" value="F-box-like_dom_sf"/>
</dbReference>
<dbReference type="SUPFAM" id="SSF81383">
    <property type="entry name" value="F-box domain"/>
    <property type="match status" value="1"/>
</dbReference>
<dbReference type="Pfam" id="PF00646">
    <property type="entry name" value="F-box"/>
    <property type="match status" value="1"/>
</dbReference>
<feature type="domain" description="F-box" evidence="1">
    <location>
        <begin position="1"/>
        <end position="48"/>
    </location>
</feature>
<protein>
    <recommendedName>
        <fullName evidence="1">F-box domain-containing protein</fullName>
    </recommendedName>
</protein>
<name>A0A6A5TLC9_9PLEO</name>
<dbReference type="EMBL" id="ML977003">
    <property type="protein sequence ID" value="KAF1953491.1"/>
    <property type="molecule type" value="Genomic_DNA"/>
</dbReference>
<evidence type="ECO:0000259" key="1">
    <source>
        <dbReference type="PROSITE" id="PS50181"/>
    </source>
</evidence>